<gene>
    <name evidence="9" type="ORF">SK128_021344</name>
</gene>
<feature type="region of interest" description="Disordered" evidence="8">
    <location>
        <begin position="1"/>
        <end position="32"/>
    </location>
</feature>
<dbReference type="PANTHER" id="PTHR16024">
    <property type="entry name" value="XK-RELATED PROTEIN"/>
    <property type="match status" value="1"/>
</dbReference>
<comment type="caution">
    <text evidence="9">The sequence shown here is derived from an EMBL/GenBank/DDBJ whole genome shotgun (WGS) entry which is preliminary data.</text>
</comment>
<keyword evidence="3" id="KW-1003">Cell membrane</keyword>
<protein>
    <recommendedName>
        <fullName evidence="7">XK-related protein</fullName>
    </recommendedName>
</protein>
<feature type="transmembrane region" description="Helical" evidence="7">
    <location>
        <begin position="251"/>
        <end position="272"/>
    </location>
</feature>
<keyword evidence="10" id="KW-1185">Reference proteome</keyword>
<feature type="compositionally biased region" description="Polar residues" evidence="8">
    <location>
        <begin position="365"/>
        <end position="381"/>
    </location>
</feature>
<keyword evidence="4 7" id="KW-0812">Transmembrane</keyword>
<dbReference type="Proteomes" id="UP001381693">
    <property type="component" value="Unassembled WGS sequence"/>
</dbReference>
<dbReference type="AlphaFoldDB" id="A0AAN8X1Q1"/>
<evidence type="ECO:0000256" key="4">
    <source>
        <dbReference type="ARBA" id="ARBA00022692"/>
    </source>
</evidence>
<name>A0AAN8X1Q1_HALRR</name>
<dbReference type="EMBL" id="JAXCGZ010015373">
    <property type="protein sequence ID" value="KAK7070415.1"/>
    <property type="molecule type" value="Genomic_DNA"/>
</dbReference>
<organism evidence="9 10">
    <name type="scientific">Halocaridina rubra</name>
    <name type="common">Hawaiian red shrimp</name>
    <dbReference type="NCBI Taxonomy" id="373956"/>
    <lineage>
        <taxon>Eukaryota</taxon>
        <taxon>Metazoa</taxon>
        <taxon>Ecdysozoa</taxon>
        <taxon>Arthropoda</taxon>
        <taxon>Crustacea</taxon>
        <taxon>Multicrustacea</taxon>
        <taxon>Malacostraca</taxon>
        <taxon>Eumalacostraca</taxon>
        <taxon>Eucarida</taxon>
        <taxon>Decapoda</taxon>
        <taxon>Pleocyemata</taxon>
        <taxon>Caridea</taxon>
        <taxon>Atyoidea</taxon>
        <taxon>Atyidae</taxon>
        <taxon>Halocaridina</taxon>
    </lineage>
</organism>
<sequence>MLHNGISNPAFEPDLATGSSPAEKHYGPLEEGQWKEAMAVPKDPHRTNFQNPGESSLEDRQWKDAMTTPKIPNGTNFQNPEENSLEMQQVKIHRKSASVGLPLKWNKKDNISEQVLRAWKVAQTSLDLGYSDSDDEKTGWKTKVTQTEEPAATISSWKILITEPESEENSDSGNPAEYVVVETRSLGFDASTQTKDAYLYRFTDNQVFEMVMAWRMITLFLPITWYLIMYITDQATDIAVAVEFCSEKDWWWCSLSLTFLIMPSLIINGYAYEQLVRPDIASVAPVNKWFARALAVAQIAPHYLFLYHFPWSASGPCSALCLAFQQGLETGNPPGGTRTKIARKWSWCYRGWRKVSWTQNEKKTSPGNANHTSISNTSNNKPSKHRKSAKILFEQAQAETYSETAKWYQSFLESTPQLSIQAYVLMVKWQEHAIGGGE</sequence>
<evidence type="ECO:0000256" key="7">
    <source>
        <dbReference type="RuleBase" id="RU910716"/>
    </source>
</evidence>
<comment type="subcellular location">
    <subcellularLocation>
        <location evidence="1">Cell membrane</location>
        <topology evidence="1">Multi-pass membrane protein</topology>
    </subcellularLocation>
    <subcellularLocation>
        <location evidence="7">Membrane</location>
        <topology evidence="7">Multi-pass membrane protein</topology>
    </subcellularLocation>
</comment>
<comment type="similarity">
    <text evidence="2 7">Belongs to the XK family.</text>
</comment>
<comment type="caution">
    <text evidence="7">Lacks conserved residue(s) required for the propagation of feature annotation.</text>
</comment>
<evidence type="ECO:0000256" key="3">
    <source>
        <dbReference type="ARBA" id="ARBA00022475"/>
    </source>
</evidence>
<feature type="region of interest" description="Disordered" evidence="8">
    <location>
        <begin position="43"/>
        <end position="62"/>
    </location>
</feature>
<dbReference type="PANTHER" id="PTHR16024:SF28">
    <property type="entry name" value="XK-RELATED PROTEIN"/>
    <property type="match status" value="1"/>
</dbReference>
<keyword evidence="6 7" id="KW-0472">Membrane</keyword>
<evidence type="ECO:0000256" key="2">
    <source>
        <dbReference type="ARBA" id="ARBA00008789"/>
    </source>
</evidence>
<reference evidence="9 10" key="1">
    <citation type="submission" date="2023-11" db="EMBL/GenBank/DDBJ databases">
        <title>Halocaridina rubra genome assembly.</title>
        <authorList>
            <person name="Smith C."/>
        </authorList>
    </citation>
    <scope>NUCLEOTIDE SEQUENCE [LARGE SCALE GENOMIC DNA]</scope>
    <source>
        <strain evidence="9">EP-1</strain>
        <tissue evidence="9">Whole</tissue>
    </source>
</reference>
<dbReference type="GO" id="GO:0005886">
    <property type="term" value="C:plasma membrane"/>
    <property type="evidence" value="ECO:0007669"/>
    <property type="project" value="UniProtKB-SubCell"/>
</dbReference>
<evidence type="ECO:0000256" key="1">
    <source>
        <dbReference type="ARBA" id="ARBA00004651"/>
    </source>
</evidence>
<evidence type="ECO:0000313" key="10">
    <source>
        <dbReference type="Proteomes" id="UP001381693"/>
    </source>
</evidence>
<dbReference type="InterPro" id="IPR050895">
    <property type="entry name" value="XK-related_scramblase"/>
</dbReference>
<feature type="region of interest" description="Disordered" evidence="8">
    <location>
        <begin position="359"/>
        <end position="387"/>
    </location>
</feature>
<dbReference type="InterPro" id="IPR018629">
    <property type="entry name" value="XK-rel"/>
</dbReference>
<evidence type="ECO:0000256" key="6">
    <source>
        <dbReference type="ARBA" id="ARBA00023136"/>
    </source>
</evidence>
<keyword evidence="5 7" id="KW-1133">Transmembrane helix</keyword>
<proteinExistence type="inferred from homology"/>
<evidence type="ECO:0000313" key="9">
    <source>
        <dbReference type="EMBL" id="KAK7070415.1"/>
    </source>
</evidence>
<feature type="transmembrane region" description="Helical" evidence="7">
    <location>
        <begin position="211"/>
        <end position="231"/>
    </location>
</feature>
<dbReference type="Pfam" id="PF09815">
    <property type="entry name" value="XK-related"/>
    <property type="match status" value="1"/>
</dbReference>
<evidence type="ECO:0000256" key="8">
    <source>
        <dbReference type="SAM" id="MobiDB-lite"/>
    </source>
</evidence>
<accession>A0AAN8X1Q1</accession>
<evidence type="ECO:0000256" key="5">
    <source>
        <dbReference type="ARBA" id="ARBA00022989"/>
    </source>
</evidence>
<feature type="compositionally biased region" description="Basic and acidic residues" evidence="8">
    <location>
        <begin position="22"/>
        <end position="32"/>
    </location>
</feature>